<keyword evidence="3" id="KW-1185">Reference proteome</keyword>
<keyword evidence="1" id="KW-0472">Membrane</keyword>
<gene>
    <name evidence="2" type="ORF">D915_010602</name>
</gene>
<keyword evidence="1" id="KW-0812">Transmembrane</keyword>
<dbReference type="SUPFAM" id="SSF81321">
    <property type="entry name" value="Family A G protein-coupled receptor-like"/>
    <property type="match status" value="1"/>
</dbReference>
<name>A0A4E0R9E2_FASHE</name>
<feature type="transmembrane region" description="Helical" evidence="1">
    <location>
        <begin position="244"/>
        <end position="265"/>
    </location>
</feature>
<organism evidence="2 3">
    <name type="scientific">Fasciola hepatica</name>
    <name type="common">Liver fluke</name>
    <dbReference type="NCBI Taxonomy" id="6192"/>
    <lineage>
        <taxon>Eukaryota</taxon>
        <taxon>Metazoa</taxon>
        <taxon>Spiralia</taxon>
        <taxon>Lophotrochozoa</taxon>
        <taxon>Platyhelminthes</taxon>
        <taxon>Trematoda</taxon>
        <taxon>Digenea</taxon>
        <taxon>Plagiorchiida</taxon>
        <taxon>Echinostomata</taxon>
        <taxon>Echinostomatoidea</taxon>
        <taxon>Fasciolidae</taxon>
        <taxon>Fasciola</taxon>
    </lineage>
</organism>
<accession>A0A4E0R9E2</accession>
<feature type="transmembrane region" description="Helical" evidence="1">
    <location>
        <begin position="207"/>
        <end position="232"/>
    </location>
</feature>
<evidence type="ECO:0008006" key="4">
    <source>
        <dbReference type="Google" id="ProtNLM"/>
    </source>
</evidence>
<protein>
    <recommendedName>
        <fullName evidence="4">G-protein coupled receptors family 1 profile domain-containing protein</fullName>
    </recommendedName>
</protein>
<dbReference type="Gene3D" id="1.20.1070.10">
    <property type="entry name" value="Rhodopsin 7-helix transmembrane proteins"/>
    <property type="match status" value="1"/>
</dbReference>
<proteinExistence type="predicted"/>
<dbReference type="CDD" id="cd00637">
    <property type="entry name" value="7tm_classA_rhodopsin-like"/>
    <property type="match status" value="1"/>
</dbReference>
<feature type="transmembrane region" description="Helical" evidence="1">
    <location>
        <begin position="145"/>
        <end position="168"/>
    </location>
</feature>
<feature type="transmembrane region" description="Helical" evidence="1">
    <location>
        <begin position="65"/>
        <end position="89"/>
    </location>
</feature>
<evidence type="ECO:0000256" key="1">
    <source>
        <dbReference type="SAM" id="Phobius"/>
    </source>
</evidence>
<dbReference type="AlphaFoldDB" id="A0A4E0R9E2"/>
<evidence type="ECO:0000313" key="3">
    <source>
        <dbReference type="Proteomes" id="UP000230066"/>
    </source>
</evidence>
<dbReference type="EMBL" id="JXXN02008996">
    <property type="protein sequence ID" value="THD18708.1"/>
    <property type="molecule type" value="Genomic_DNA"/>
</dbReference>
<comment type="caution">
    <text evidence="2">The sequence shown here is derived from an EMBL/GenBank/DDBJ whole genome shotgun (WGS) entry which is preliminary data.</text>
</comment>
<sequence length="297" mass="33608">MNTITFCGIYRIQLGSILTRCLLYNECVIDLLTCITAFGTFIPCQTQEAHVERNVFMCYVIRNSFLISFLRALMTFNIVSLALDRFWAIVYCRTYKRRQKIYLIGCIAIIILPPCALATPNLFQVGFIENACVVIPDIFPIEAQMIFRIVLAYTTPLIIVSITGVWTLHVIRKERGLSTTVHHADSMADHSRIDDPSLVAVENTLSLATFGFCLVLAVLAIVGLVMSILSIMKLLDFRFDSVARMLFTCICGTASSIVPIIHIFAVPRLRRWYFGVIKCMHARIISMRCCMKLRAQS</sequence>
<keyword evidence="1" id="KW-1133">Transmembrane helix</keyword>
<evidence type="ECO:0000313" key="2">
    <source>
        <dbReference type="EMBL" id="THD18708.1"/>
    </source>
</evidence>
<reference evidence="2" key="1">
    <citation type="submission" date="2019-03" db="EMBL/GenBank/DDBJ databases">
        <title>Improved annotation for the trematode Fasciola hepatica.</title>
        <authorList>
            <person name="Choi Y.-J."/>
            <person name="Martin J."/>
            <person name="Mitreva M."/>
        </authorList>
    </citation>
    <scope>NUCLEOTIDE SEQUENCE [LARGE SCALE GENOMIC DNA]</scope>
</reference>
<dbReference type="Proteomes" id="UP000230066">
    <property type="component" value="Unassembled WGS sequence"/>
</dbReference>
<feature type="transmembrane region" description="Helical" evidence="1">
    <location>
        <begin position="101"/>
        <end position="125"/>
    </location>
</feature>